<name>A0A0P6W9J8_9HYPH</name>
<sequence length="159" mass="16986">MRIALVVAAAVPLAACSSNVNYVIQNYDGVVVEEHVVPPADGPRYVPSDNGPVDMARKFRIFDKPLENRMMITASLGDAAAYGFVRGLVKIDVNPPTSVYRDAAIDYLHSKGRACTPVETMELVRLQYEVRYACQAAPAASAAAKAKPGKLPAAPAPKS</sequence>
<dbReference type="AlphaFoldDB" id="A0A0P6W9J8"/>
<evidence type="ECO:0000313" key="3">
    <source>
        <dbReference type="Proteomes" id="UP000048984"/>
    </source>
</evidence>
<comment type="caution">
    <text evidence="2">The sequence shown here is derived from an EMBL/GenBank/DDBJ whole genome shotgun (WGS) entry which is preliminary data.</text>
</comment>
<dbReference type="RefSeq" id="WP_054357205.1">
    <property type="nucleotide sequence ID" value="NZ_LJYW01000001.1"/>
</dbReference>
<keyword evidence="3" id="KW-1185">Reference proteome</keyword>
<accession>A0A0P6W9J8</accession>
<feature type="chain" id="PRO_5006132229" description="Lipoprotein" evidence="1">
    <location>
        <begin position="23"/>
        <end position="159"/>
    </location>
</feature>
<evidence type="ECO:0008006" key="4">
    <source>
        <dbReference type="Google" id="ProtNLM"/>
    </source>
</evidence>
<reference evidence="2 3" key="2">
    <citation type="submission" date="2015-10" db="EMBL/GenBank/DDBJ databases">
        <title>Draft Genome Sequence of Prosthecomicrobium hirschii ATCC 27832.</title>
        <authorList>
            <person name="Daniel J."/>
            <person name="Givan S.A."/>
            <person name="Brun Y.V."/>
            <person name="Brown P.J."/>
        </authorList>
    </citation>
    <scope>NUCLEOTIDE SEQUENCE [LARGE SCALE GENOMIC DNA]</scope>
    <source>
        <strain evidence="2 3">16</strain>
    </source>
</reference>
<keyword evidence="1" id="KW-0732">Signal</keyword>
<gene>
    <name evidence="2" type="ORF">ABB55_01410</name>
</gene>
<dbReference type="Proteomes" id="UP000048984">
    <property type="component" value="Unassembled WGS sequence"/>
</dbReference>
<proteinExistence type="predicted"/>
<protein>
    <recommendedName>
        <fullName evidence="4">Lipoprotein</fullName>
    </recommendedName>
</protein>
<reference evidence="2 3" key="1">
    <citation type="submission" date="2015-09" db="EMBL/GenBank/DDBJ databases">
        <authorList>
            <person name="Jackson K.R."/>
            <person name="Lunt B.L."/>
            <person name="Fisher J.N.B."/>
            <person name="Gardner A.V."/>
            <person name="Bailey M.E."/>
            <person name="Deus L.M."/>
            <person name="Earl A.S."/>
            <person name="Gibby P.D."/>
            <person name="Hartmann K.A."/>
            <person name="Liu J.E."/>
            <person name="Manci A.M."/>
            <person name="Nielsen D.A."/>
            <person name="Solomon M.B."/>
            <person name="Breakwell D.P."/>
            <person name="Burnett S.H."/>
            <person name="Grose J.H."/>
        </authorList>
    </citation>
    <scope>NUCLEOTIDE SEQUENCE [LARGE SCALE GENOMIC DNA]</scope>
    <source>
        <strain evidence="2 3">16</strain>
    </source>
</reference>
<organism evidence="2 3">
    <name type="scientific">Prosthecodimorpha hirschii</name>
    <dbReference type="NCBI Taxonomy" id="665126"/>
    <lineage>
        <taxon>Bacteria</taxon>
        <taxon>Pseudomonadati</taxon>
        <taxon>Pseudomonadota</taxon>
        <taxon>Alphaproteobacteria</taxon>
        <taxon>Hyphomicrobiales</taxon>
        <taxon>Ancalomicrobiaceae</taxon>
        <taxon>Prosthecodimorpha</taxon>
    </lineage>
</organism>
<feature type="signal peptide" evidence="1">
    <location>
        <begin position="1"/>
        <end position="22"/>
    </location>
</feature>
<evidence type="ECO:0000313" key="2">
    <source>
        <dbReference type="EMBL" id="KPL51042.1"/>
    </source>
</evidence>
<evidence type="ECO:0000256" key="1">
    <source>
        <dbReference type="SAM" id="SignalP"/>
    </source>
</evidence>
<dbReference type="EMBL" id="LJYW01000001">
    <property type="protein sequence ID" value="KPL51042.1"/>
    <property type="molecule type" value="Genomic_DNA"/>
</dbReference>